<accession>A0ABT5EAW8</accession>
<name>A0ABT5EAW8_9BACT</name>
<evidence type="ECO:0000313" key="2">
    <source>
        <dbReference type="EMBL" id="MDC0722012.1"/>
    </source>
</evidence>
<dbReference type="EMBL" id="JAQNDL010000003">
    <property type="protein sequence ID" value="MDC0722012.1"/>
    <property type="molecule type" value="Genomic_DNA"/>
</dbReference>
<evidence type="ECO:0008006" key="4">
    <source>
        <dbReference type="Google" id="ProtNLM"/>
    </source>
</evidence>
<dbReference type="RefSeq" id="WP_272090511.1">
    <property type="nucleotide sequence ID" value="NZ_JAQNDL010000003.1"/>
</dbReference>
<evidence type="ECO:0000256" key="1">
    <source>
        <dbReference type="SAM" id="SignalP"/>
    </source>
</evidence>
<feature type="chain" id="PRO_5045173445" description="Lipoprotein" evidence="1">
    <location>
        <begin position="24"/>
        <end position="88"/>
    </location>
</feature>
<reference evidence="2 3" key="1">
    <citation type="submission" date="2022-11" db="EMBL/GenBank/DDBJ databases">
        <title>Minimal conservation of predation-associated metabolite biosynthetic gene clusters underscores biosynthetic potential of Myxococcota including descriptions for ten novel species: Archangium lansinium sp. nov., Myxococcus landrumus sp. nov., Nannocystis bai.</title>
        <authorList>
            <person name="Ahearne A."/>
            <person name="Stevens C."/>
            <person name="Dowd S."/>
        </authorList>
    </citation>
    <scope>NUCLEOTIDE SEQUENCE [LARGE SCALE GENOMIC DNA]</scope>
    <source>
        <strain evidence="2 3">BB15-2</strain>
    </source>
</reference>
<keyword evidence="1" id="KW-0732">Signal</keyword>
<dbReference type="Proteomes" id="UP001221686">
    <property type="component" value="Unassembled WGS sequence"/>
</dbReference>
<protein>
    <recommendedName>
        <fullName evidence="4">Lipoprotein</fullName>
    </recommendedName>
</protein>
<proteinExistence type="predicted"/>
<sequence>MTRNFLVYAVSACLAGLFGFACKSGGGGGGSHAPGTVTAIEGSSSCPRSVPARGASCPRGESEFCVYRTTGGDFACVCGGGKWGCGSK</sequence>
<dbReference type="PROSITE" id="PS51257">
    <property type="entry name" value="PROKAR_LIPOPROTEIN"/>
    <property type="match status" value="1"/>
</dbReference>
<keyword evidence="3" id="KW-1185">Reference proteome</keyword>
<gene>
    <name evidence="2" type="ORF">POL25_34215</name>
</gene>
<evidence type="ECO:0000313" key="3">
    <source>
        <dbReference type="Proteomes" id="UP001221686"/>
    </source>
</evidence>
<comment type="caution">
    <text evidence="2">The sequence shown here is derived from an EMBL/GenBank/DDBJ whole genome shotgun (WGS) entry which is preliminary data.</text>
</comment>
<organism evidence="2 3">
    <name type="scientific">Nannocystis bainbridge</name>
    <dbReference type="NCBI Taxonomy" id="2995303"/>
    <lineage>
        <taxon>Bacteria</taxon>
        <taxon>Pseudomonadati</taxon>
        <taxon>Myxococcota</taxon>
        <taxon>Polyangia</taxon>
        <taxon>Nannocystales</taxon>
        <taxon>Nannocystaceae</taxon>
        <taxon>Nannocystis</taxon>
    </lineage>
</organism>
<feature type="signal peptide" evidence="1">
    <location>
        <begin position="1"/>
        <end position="23"/>
    </location>
</feature>